<keyword evidence="1" id="KW-0805">Transcription regulation</keyword>
<feature type="domain" description="HTH cro/C1-type" evidence="4">
    <location>
        <begin position="46"/>
        <end position="100"/>
    </location>
</feature>
<gene>
    <name evidence="5" type="ORF">GTP91_01420</name>
</gene>
<evidence type="ECO:0000313" key="6">
    <source>
        <dbReference type="Proteomes" id="UP000470302"/>
    </source>
</evidence>
<dbReference type="PROSITE" id="PS50943">
    <property type="entry name" value="HTH_CROC1"/>
    <property type="match status" value="1"/>
</dbReference>
<proteinExistence type="predicted"/>
<keyword evidence="2" id="KW-0238">DNA-binding</keyword>
<accession>A0A845FX70</accession>
<comment type="caution">
    <text evidence="5">The sequence shown here is derived from an EMBL/GenBank/DDBJ whole genome shotgun (WGS) entry which is preliminary data.</text>
</comment>
<evidence type="ECO:0000256" key="2">
    <source>
        <dbReference type="ARBA" id="ARBA00023125"/>
    </source>
</evidence>
<evidence type="ECO:0000256" key="3">
    <source>
        <dbReference type="ARBA" id="ARBA00023163"/>
    </source>
</evidence>
<dbReference type="PANTHER" id="PTHR36511:SF4">
    <property type="entry name" value="ANTITOXIN MQSA"/>
    <property type="match status" value="1"/>
</dbReference>
<evidence type="ECO:0000259" key="4">
    <source>
        <dbReference type="PROSITE" id="PS50943"/>
    </source>
</evidence>
<dbReference type="AlphaFoldDB" id="A0A845FX70"/>
<dbReference type="EMBL" id="WWCW01000002">
    <property type="protein sequence ID" value="MYM85832.1"/>
    <property type="molecule type" value="Genomic_DNA"/>
</dbReference>
<organism evidence="5 6">
    <name type="scientific">Duganella vulcania</name>
    <dbReference type="NCBI Taxonomy" id="2692166"/>
    <lineage>
        <taxon>Bacteria</taxon>
        <taxon>Pseudomonadati</taxon>
        <taxon>Pseudomonadota</taxon>
        <taxon>Betaproteobacteria</taxon>
        <taxon>Burkholderiales</taxon>
        <taxon>Oxalobacteraceae</taxon>
        <taxon>Telluria group</taxon>
        <taxon>Duganella</taxon>
    </lineage>
</organism>
<dbReference type="RefSeq" id="WP_161095160.1">
    <property type="nucleotide sequence ID" value="NZ_WWCW01000002.1"/>
</dbReference>
<dbReference type="SMART" id="SM00530">
    <property type="entry name" value="HTH_XRE"/>
    <property type="match status" value="1"/>
</dbReference>
<dbReference type="SUPFAM" id="SSF47413">
    <property type="entry name" value="lambda repressor-like DNA-binding domains"/>
    <property type="match status" value="1"/>
</dbReference>
<dbReference type="InterPro" id="IPR001387">
    <property type="entry name" value="Cro/C1-type_HTH"/>
</dbReference>
<dbReference type="PANTHER" id="PTHR36511">
    <property type="entry name" value="MERR FAMILY BACTERIAL REGULATORY PROTEIN"/>
    <property type="match status" value="1"/>
</dbReference>
<evidence type="ECO:0000256" key="1">
    <source>
        <dbReference type="ARBA" id="ARBA00023015"/>
    </source>
</evidence>
<dbReference type="Proteomes" id="UP000470302">
    <property type="component" value="Unassembled WGS sequence"/>
</dbReference>
<protein>
    <submittedName>
        <fullName evidence="5">Helix-turn-helix domain-containing protein</fullName>
    </submittedName>
</protein>
<sequence length="112" mass="12189">MTTKKSLPLSDEELEAFETTRDLYLELKQAAKDIQAGLGNVVYSPVIAARKSTGLTSAEFAKLLGVSVRTLEDWEQGRQQPEGAALTLLSIALDNPEALLAAKVRYDEAPLK</sequence>
<dbReference type="Pfam" id="PF01381">
    <property type="entry name" value="HTH_3"/>
    <property type="match status" value="1"/>
</dbReference>
<dbReference type="InterPro" id="IPR010982">
    <property type="entry name" value="Lambda_DNA-bd_dom_sf"/>
</dbReference>
<reference evidence="5 6" key="1">
    <citation type="submission" date="2020-01" db="EMBL/GenBank/DDBJ databases">
        <title>Novel species isolated from a subtropical stream in China.</title>
        <authorList>
            <person name="Lu H."/>
        </authorList>
    </citation>
    <scope>NUCLEOTIDE SEQUENCE [LARGE SCALE GENOMIC DNA]</scope>
    <source>
        <strain evidence="5 6">FT82W</strain>
    </source>
</reference>
<dbReference type="CDD" id="cd00093">
    <property type="entry name" value="HTH_XRE"/>
    <property type="match status" value="1"/>
</dbReference>
<keyword evidence="3" id="KW-0804">Transcription</keyword>
<name>A0A845FX70_9BURK</name>
<dbReference type="Gene3D" id="1.10.260.40">
    <property type="entry name" value="lambda repressor-like DNA-binding domains"/>
    <property type="match status" value="1"/>
</dbReference>
<dbReference type="InterPro" id="IPR052359">
    <property type="entry name" value="HTH-type_reg/antitoxin"/>
</dbReference>
<dbReference type="GO" id="GO:0003677">
    <property type="term" value="F:DNA binding"/>
    <property type="evidence" value="ECO:0007669"/>
    <property type="project" value="UniProtKB-KW"/>
</dbReference>
<evidence type="ECO:0000313" key="5">
    <source>
        <dbReference type="EMBL" id="MYM85832.1"/>
    </source>
</evidence>